<accession>A0A3B4E8E8</accession>
<evidence type="ECO:0000256" key="3">
    <source>
        <dbReference type="ARBA" id="ARBA00022525"/>
    </source>
</evidence>
<comment type="similarity">
    <text evidence="2 8">Belongs to the TGF-beta family.</text>
</comment>
<evidence type="ECO:0000313" key="12">
    <source>
        <dbReference type="Proteomes" id="UP001501920"/>
    </source>
</evidence>
<dbReference type="OMA" id="FQHKYEG"/>
<evidence type="ECO:0000259" key="10">
    <source>
        <dbReference type="PROSITE" id="PS51362"/>
    </source>
</evidence>
<reference evidence="11" key="3">
    <citation type="submission" date="2025-09" db="UniProtKB">
        <authorList>
            <consortium name="Ensembl"/>
        </authorList>
    </citation>
    <scope>IDENTIFICATION</scope>
</reference>
<keyword evidence="5 8" id="KW-0339">Growth factor</keyword>
<dbReference type="GO" id="GO:0008083">
    <property type="term" value="F:growth factor activity"/>
    <property type="evidence" value="ECO:0007669"/>
    <property type="project" value="UniProtKB-KW"/>
</dbReference>
<dbReference type="GO" id="GO:0072359">
    <property type="term" value="P:circulatory system development"/>
    <property type="evidence" value="ECO:0007669"/>
    <property type="project" value="UniProtKB-ARBA"/>
</dbReference>
<dbReference type="GeneTree" id="ENSGT00940000156279"/>
<evidence type="ECO:0000256" key="2">
    <source>
        <dbReference type="ARBA" id="ARBA00006656"/>
    </source>
</evidence>
<evidence type="ECO:0000256" key="8">
    <source>
        <dbReference type="RuleBase" id="RU000354"/>
    </source>
</evidence>
<dbReference type="PANTHER" id="PTHR11848:SF39">
    <property type="entry name" value="BONE MORPHOGENETIC PROTEIN 10"/>
    <property type="match status" value="1"/>
</dbReference>
<name>A0A3B4E8E8_PYGNA</name>
<feature type="region of interest" description="Disordered" evidence="9">
    <location>
        <begin position="284"/>
        <end position="312"/>
    </location>
</feature>
<feature type="compositionally biased region" description="Basic and acidic residues" evidence="9">
    <location>
        <begin position="284"/>
        <end position="300"/>
    </location>
</feature>
<dbReference type="Gene3D" id="2.10.90.10">
    <property type="entry name" value="Cystine-knot cytokines"/>
    <property type="match status" value="1"/>
</dbReference>
<keyword evidence="3" id="KW-0964">Secreted</keyword>
<dbReference type="InterPro" id="IPR017948">
    <property type="entry name" value="TGFb_CS"/>
</dbReference>
<dbReference type="GO" id="GO:0005615">
    <property type="term" value="C:extracellular space"/>
    <property type="evidence" value="ECO:0007669"/>
    <property type="project" value="TreeGrafter"/>
</dbReference>
<dbReference type="GO" id="GO:0035239">
    <property type="term" value="P:tube morphogenesis"/>
    <property type="evidence" value="ECO:0007669"/>
    <property type="project" value="UniProtKB-ARBA"/>
</dbReference>
<evidence type="ECO:0000256" key="7">
    <source>
        <dbReference type="ARBA" id="ARBA00023180"/>
    </source>
</evidence>
<evidence type="ECO:0000313" key="11">
    <source>
        <dbReference type="Ensembl" id="ENSPNAP00000032060.1"/>
    </source>
</evidence>
<dbReference type="FunFam" id="2.10.90.10:FF:000001">
    <property type="entry name" value="Bone morphogenetic protein 4"/>
    <property type="match status" value="1"/>
</dbReference>
<dbReference type="SMART" id="SM00204">
    <property type="entry name" value="TGFB"/>
    <property type="match status" value="1"/>
</dbReference>
<dbReference type="AlphaFoldDB" id="A0A3B4E8E8"/>
<dbReference type="InterPro" id="IPR015615">
    <property type="entry name" value="TGF-beta-rel"/>
</dbReference>
<dbReference type="InterPro" id="IPR001839">
    <property type="entry name" value="TGF-b_C"/>
</dbReference>
<feature type="domain" description="TGF-beta family profile" evidence="10">
    <location>
        <begin position="342"/>
        <end position="454"/>
    </location>
</feature>
<comment type="subcellular location">
    <subcellularLocation>
        <location evidence="1">Secreted</location>
    </subcellularLocation>
</comment>
<keyword evidence="6" id="KW-1015">Disulfide bond</keyword>
<protein>
    <recommendedName>
        <fullName evidence="10">TGF-beta family profile domain-containing protein</fullName>
    </recommendedName>
</protein>
<dbReference type="PANTHER" id="PTHR11848">
    <property type="entry name" value="TGF-BETA FAMILY"/>
    <property type="match status" value="1"/>
</dbReference>
<keyword evidence="7" id="KW-0325">Glycoprotein</keyword>
<keyword evidence="12" id="KW-1185">Reference proteome</keyword>
<reference evidence="11" key="2">
    <citation type="submission" date="2025-08" db="UniProtKB">
        <authorList>
            <consortium name="Ensembl"/>
        </authorList>
    </citation>
    <scope>IDENTIFICATION</scope>
</reference>
<evidence type="ECO:0000256" key="1">
    <source>
        <dbReference type="ARBA" id="ARBA00004613"/>
    </source>
</evidence>
<dbReference type="GO" id="GO:0005125">
    <property type="term" value="F:cytokine activity"/>
    <property type="evidence" value="ECO:0007669"/>
    <property type="project" value="TreeGrafter"/>
</dbReference>
<dbReference type="Pfam" id="PF00688">
    <property type="entry name" value="TGFb_propeptide"/>
    <property type="match status" value="1"/>
</dbReference>
<dbReference type="InterPro" id="IPR001111">
    <property type="entry name" value="TGF-b_propeptide"/>
</dbReference>
<dbReference type="Pfam" id="PF00019">
    <property type="entry name" value="TGF_beta"/>
    <property type="match status" value="1"/>
</dbReference>
<dbReference type="Proteomes" id="UP001501920">
    <property type="component" value="Chromosome 18"/>
</dbReference>
<sequence>MAVTELATLGYVQTIILCISLLLRWGQASPIPSLEEPRSFSGAVGAADPSLLDQDENVDVQALLGQFLYMLNLTEQGPAPRPQAAHVEPPEYMLELYNHYANDRSTMPAANIARSFKNEDSSPHSVTSQGVRTYPLMFNISVPSHERIIAAELRLYLLVHRDPRLYGDVDWKVTVFEVQKDEDGDSGKKETNIIGMDELVARHGHRKDSGWEVFVLTDAVQRWRKFKSTSHWLELHVESMNNAAIESQLQNKDEREGTLIDLDIDRRPEGKHEPVLIVFSDKENENHQDQPRQIGERITEGHNNPPNLNGLWVDEKEENGKQQDETLLMQMRSKVIYDNAPRTRRNAKGSHCKRTSLYVEFKDIGWDSWILAPPGFEAYTCQGVCTYPMPPQVTPTKHAIIQTLVNLKSPQKVSQACCVPTKLEPISLLYINENGHVIFQHKYEGDISEEIRNKIIHLESRNPKEY</sequence>
<dbReference type="GO" id="GO:0030509">
    <property type="term" value="P:BMP signaling pathway"/>
    <property type="evidence" value="ECO:0007669"/>
    <property type="project" value="TreeGrafter"/>
</dbReference>
<dbReference type="Ensembl" id="ENSPNAT00000021618.2">
    <property type="protein sequence ID" value="ENSPNAP00000032060.1"/>
    <property type="gene ID" value="ENSPNAG00000019783.2"/>
</dbReference>
<evidence type="ECO:0000256" key="9">
    <source>
        <dbReference type="SAM" id="MobiDB-lite"/>
    </source>
</evidence>
<dbReference type="Gene3D" id="2.60.120.970">
    <property type="match status" value="1"/>
</dbReference>
<dbReference type="PRINTS" id="PR00669">
    <property type="entry name" value="INHIBINA"/>
</dbReference>
<dbReference type="PROSITE" id="PS51362">
    <property type="entry name" value="TGF_BETA_2"/>
    <property type="match status" value="1"/>
</dbReference>
<evidence type="ECO:0000256" key="6">
    <source>
        <dbReference type="ARBA" id="ARBA00023157"/>
    </source>
</evidence>
<dbReference type="STRING" id="42514.ENSPNAP00000032060"/>
<dbReference type="SUPFAM" id="SSF57501">
    <property type="entry name" value="Cystine-knot cytokines"/>
    <property type="match status" value="1"/>
</dbReference>
<reference evidence="11 12" key="1">
    <citation type="submission" date="2020-10" db="EMBL/GenBank/DDBJ databases">
        <title>Pygocentrus nattereri (red-bellied piranha) genome, fPygNat1, primary haplotype.</title>
        <authorList>
            <person name="Myers G."/>
            <person name="Meyer A."/>
            <person name="Karagic N."/>
            <person name="Pippel M."/>
            <person name="Winkler S."/>
            <person name="Tracey A."/>
            <person name="Wood J."/>
            <person name="Formenti G."/>
            <person name="Howe K."/>
            <person name="Fedrigo O."/>
            <person name="Jarvis E.D."/>
        </authorList>
    </citation>
    <scope>NUCLEOTIDE SEQUENCE [LARGE SCALE GENOMIC DNA]</scope>
</reference>
<proteinExistence type="inferred from homology"/>
<organism evidence="11 12">
    <name type="scientific">Pygocentrus nattereri</name>
    <name type="common">Red-bellied piranha</name>
    <dbReference type="NCBI Taxonomy" id="42514"/>
    <lineage>
        <taxon>Eukaryota</taxon>
        <taxon>Metazoa</taxon>
        <taxon>Chordata</taxon>
        <taxon>Craniata</taxon>
        <taxon>Vertebrata</taxon>
        <taxon>Euteleostomi</taxon>
        <taxon>Actinopterygii</taxon>
        <taxon>Neopterygii</taxon>
        <taxon>Teleostei</taxon>
        <taxon>Ostariophysi</taxon>
        <taxon>Characiformes</taxon>
        <taxon>Characoidei</taxon>
        <taxon>Pygocentrus</taxon>
    </lineage>
</organism>
<evidence type="ECO:0000256" key="4">
    <source>
        <dbReference type="ARBA" id="ARBA00022729"/>
    </source>
</evidence>
<keyword evidence="4" id="KW-0732">Signal</keyword>
<dbReference type="PROSITE" id="PS00250">
    <property type="entry name" value="TGF_BETA_1"/>
    <property type="match status" value="1"/>
</dbReference>
<evidence type="ECO:0000256" key="5">
    <source>
        <dbReference type="ARBA" id="ARBA00023030"/>
    </source>
</evidence>
<dbReference type="InterPro" id="IPR029034">
    <property type="entry name" value="Cystine-knot_cytokine"/>
</dbReference>